<dbReference type="InterPro" id="IPR036756">
    <property type="entry name" value="H/ACA_rnp_Nop10_sf"/>
</dbReference>
<proteinExistence type="inferred from homology"/>
<evidence type="ECO:0000256" key="1">
    <source>
        <dbReference type="ARBA" id="ARBA00002325"/>
    </source>
</evidence>
<dbReference type="OrthoDB" id="7259at2157"/>
<accession>A0A8G2FWE8</accession>
<gene>
    <name evidence="7" type="primary">nop10</name>
    <name evidence="8" type="ORF">SAMN02745355_0603</name>
</gene>
<dbReference type="RefSeq" id="WP_011178338.1">
    <property type="nucleotide sequence ID" value="NC_005877.1"/>
</dbReference>
<evidence type="ECO:0000256" key="4">
    <source>
        <dbReference type="ARBA" id="ARBA00022517"/>
    </source>
</evidence>
<comment type="function">
    <text evidence="1 7">Involved in ribosome biogenesis; more specifically in 18S rRNA pseudouridylation and in cleavage of pre-rRNA.</text>
</comment>
<name>A0A8G2FWE8_PICTO</name>
<dbReference type="GO" id="GO:1990904">
    <property type="term" value="C:ribonucleoprotein complex"/>
    <property type="evidence" value="ECO:0007669"/>
    <property type="project" value="UniProtKB-KW"/>
</dbReference>
<keyword evidence="5 7" id="KW-0698">rRNA processing</keyword>
<dbReference type="GeneID" id="9337640"/>
<evidence type="ECO:0000256" key="7">
    <source>
        <dbReference type="HAMAP-Rule" id="MF_00803"/>
    </source>
</evidence>
<dbReference type="EMBL" id="FWYE01000001">
    <property type="protein sequence ID" value="SMD30709.1"/>
    <property type="molecule type" value="Genomic_DNA"/>
</dbReference>
<dbReference type="Proteomes" id="UP000192315">
    <property type="component" value="Unassembled WGS sequence"/>
</dbReference>
<dbReference type="HAMAP" id="MF_00803">
    <property type="entry name" value="Nop10"/>
    <property type="match status" value="1"/>
</dbReference>
<dbReference type="SUPFAM" id="SSF144210">
    <property type="entry name" value="Nop10-like SnoRNP"/>
    <property type="match status" value="1"/>
</dbReference>
<evidence type="ECO:0000256" key="2">
    <source>
        <dbReference type="ARBA" id="ARBA00009462"/>
    </source>
</evidence>
<evidence type="ECO:0000256" key="3">
    <source>
        <dbReference type="ARBA" id="ARBA00018821"/>
    </source>
</evidence>
<dbReference type="Gene3D" id="2.20.28.40">
    <property type="entry name" value="H/ACA ribonucleoprotein complex, subunit Nop10"/>
    <property type="match status" value="1"/>
</dbReference>
<dbReference type="GO" id="GO:0006364">
    <property type="term" value="P:rRNA processing"/>
    <property type="evidence" value="ECO:0007669"/>
    <property type="project" value="UniProtKB-UniRule"/>
</dbReference>
<dbReference type="InterPro" id="IPR023532">
    <property type="entry name" value="Nop10_arc-typ"/>
</dbReference>
<evidence type="ECO:0000256" key="6">
    <source>
        <dbReference type="ARBA" id="ARBA00023274"/>
    </source>
</evidence>
<keyword evidence="4 7" id="KW-0690">Ribosome biogenesis</keyword>
<dbReference type="NCBIfam" id="NF009623">
    <property type="entry name" value="PRK13130.1"/>
    <property type="match status" value="1"/>
</dbReference>
<evidence type="ECO:0000256" key="5">
    <source>
        <dbReference type="ARBA" id="ARBA00022552"/>
    </source>
</evidence>
<dbReference type="GO" id="GO:0030515">
    <property type="term" value="F:snoRNA binding"/>
    <property type="evidence" value="ECO:0007669"/>
    <property type="project" value="InterPro"/>
</dbReference>
<keyword evidence="6 7" id="KW-0687">Ribonucleoprotein</keyword>
<comment type="similarity">
    <text evidence="2 7">Belongs to the NOP10 family.</text>
</comment>
<evidence type="ECO:0000313" key="9">
    <source>
        <dbReference type="Proteomes" id="UP000192315"/>
    </source>
</evidence>
<dbReference type="GO" id="GO:0001522">
    <property type="term" value="P:pseudouridine synthesis"/>
    <property type="evidence" value="ECO:0007669"/>
    <property type="project" value="InterPro"/>
</dbReference>
<protein>
    <recommendedName>
        <fullName evidence="3 7">Ribosome biogenesis protein Nop10</fullName>
    </recommendedName>
</protein>
<reference evidence="8 9" key="1">
    <citation type="submission" date="2017-04" db="EMBL/GenBank/DDBJ databases">
        <authorList>
            <person name="Varghese N."/>
            <person name="Submissions S."/>
        </authorList>
    </citation>
    <scope>NUCLEOTIDE SEQUENCE [LARGE SCALE GENOMIC DNA]</scope>
    <source>
        <strain evidence="8 9">DSM 9789</strain>
    </source>
</reference>
<sequence length="58" mass="6846">MKSLIRRCPSCNIYTLKEYCPRCSARTCMAIPVRFSPADKFQRYRLMEESDNYGKDSD</sequence>
<comment type="caution">
    <text evidence="8">The sequence shown here is derived from an EMBL/GenBank/DDBJ whole genome shotgun (WGS) entry which is preliminary data.</text>
</comment>
<dbReference type="Pfam" id="PF04135">
    <property type="entry name" value="Nop10p"/>
    <property type="match status" value="1"/>
</dbReference>
<evidence type="ECO:0000313" key="8">
    <source>
        <dbReference type="EMBL" id="SMD30709.1"/>
    </source>
</evidence>
<organism evidence="8 9">
    <name type="scientific">Picrophilus torridus (strain ATCC 700027 / DSM 9790 / JCM 10055 / NBRC 100828 / KAW 2/3)</name>
    <dbReference type="NCBI Taxonomy" id="1122961"/>
    <lineage>
        <taxon>Archaea</taxon>
        <taxon>Methanobacteriati</taxon>
        <taxon>Thermoplasmatota</taxon>
        <taxon>Thermoplasmata</taxon>
        <taxon>Thermoplasmatales</taxon>
        <taxon>Picrophilaceae</taxon>
        <taxon>Picrophilus</taxon>
    </lineage>
</organism>
<keyword evidence="9" id="KW-1185">Reference proteome</keyword>
<dbReference type="InterPro" id="IPR007264">
    <property type="entry name" value="H/ACA_rnp_Nop10"/>
</dbReference>
<dbReference type="AlphaFoldDB" id="A0A8G2FWE8"/>